<keyword evidence="3" id="KW-1185">Reference proteome</keyword>
<dbReference type="Proteomes" id="UP000195521">
    <property type="component" value="Unassembled WGS sequence"/>
</dbReference>
<proteinExistence type="predicted"/>
<feature type="region of interest" description="Disordered" evidence="1">
    <location>
        <begin position="1"/>
        <end position="23"/>
    </location>
</feature>
<evidence type="ECO:0000256" key="1">
    <source>
        <dbReference type="SAM" id="MobiDB-lite"/>
    </source>
</evidence>
<comment type="caution">
    <text evidence="2">The sequence shown here is derived from an EMBL/GenBank/DDBJ whole genome shotgun (WGS) entry which is preliminary data.</text>
</comment>
<dbReference type="RefSeq" id="XP_028542420.1">
    <property type="nucleotide sequence ID" value="XM_028686619.1"/>
</dbReference>
<accession>A0A1Y1JBB9</accession>
<dbReference type="GeneID" id="39746543"/>
<evidence type="ECO:0000313" key="3">
    <source>
        <dbReference type="Proteomes" id="UP000195521"/>
    </source>
</evidence>
<dbReference type="EMBL" id="BDQF01000006">
    <property type="protein sequence ID" value="GAW79831.1"/>
    <property type="molecule type" value="Genomic_DNA"/>
</dbReference>
<gene>
    <name evidence="2" type="ORF">PGO_052410</name>
</gene>
<protein>
    <submittedName>
        <fullName evidence="2">Uncharacterized protein</fullName>
    </submittedName>
</protein>
<sequence>MNEYYKKEKSTREEQNERMSKEQNNKEDNYVFIDEKYKEYFENISDIFEEKVEYILKKHFKKNDPTNKNKLLCLNVCVLWRKRFLFLLSRSLNEYEAYKKKHELKNDAKGNNNDNLMLSEEKKKKFNCEELIDCTGVDENATVVAAAGGGKLCDSENGKGEHDEVRKEKEEKKTQWNEKDLKSFIKNVKIIDNQNIEVIYDSNDMIDDGRPCAELTTDEIYYLLVESKKSENDFKKKIFTFLKYLPLFIRCIENKSLIEKAILEKKLLLKDSHDSQNEVLNPDNVHANMNTKDNISLMEIQNKLDAIVHFNCNLSENLETVFKNGVGIMDMQNGIKFATNEFQSHSGETYTQAENSKQMPNQEEENVDNQECYHQYSTFSNNVDVSKNLIKKNNNSLILPLSKINDLSLINNINTKSNNDKNDENIENEADFYIYKNNMDKLNIYGMDLLINLNNKLIYKINHIYSLIRFYTMLAKDVFNDA</sequence>
<dbReference type="OrthoDB" id="392806at2759"/>
<name>A0A1Y1JBB9_PLAGO</name>
<organism evidence="2 3">
    <name type="scientific">Plasmodium gonderi</name>
    <dbReference type="NCBI Taxonomy" id="77519"/>
    <lineage>
        <taxon>Eukaryota</taxon>
        <taxon>Sar</taxon>
        <taxon>Alveolata</taxon>
        <taxon>Apicomplexa</taxon>
        <taxon>Aconoidasida</taxon>
        <taxon>Haemosporida</taxon>
        <taxon>Plasmodiidae</taxon>
        <taxon>Plasmodium</taxon>
        <taxon>Plasmodium (Plasmodium)</taxon>
    </lineage>
</organism>
<dbReference type="OMA" id="QFYSMLA"/>
<reference evidence="3" key="1">
    <citation type="submission" date="2017-04" db="EMBL/GenBank/DDBJ databases">
        <title>Plasmodium gonderi genome.</title>
        <authorList>
            <person name="Arisue N."/>
            <person name="Honma H."/>
            <person name="Kawai S."/>
            <person name="Tougan T."/>
            <person name="Tanabe K."/>
            <person name="Horii T."/>
        </authorList>
    </citation>
    <scope>NUCLEOTIDE SEQUENCE [LARGE SCALE GENOMIC DNA]</scope>
    <source>
        <strain evidence="3">ATCC 30045</strain>
    </source>
</reference>
<dbReference type="AlphaFoldDB" id="A0A1Y1JBB9"/>
<evidence type="ECO:0000313" key="2">
    <source>
        <dbReference type="EMBL" id="GAW79831.1"/>
    </source>
</evidence>